<evidence type="ECO:0000256" key="2">
    <source>
        <dbReference type="ARBA" id="ARBA00023125"/>
    </source>
</evidence>
<reference evidence="5 6" key="1">
    <citation type="submission" date="2018-09" db="EMBL/GenBank/DDBJ databases">
        <title>Characterization of the phylogenetic diversity of five novel species belonging to the genus Bifidobacterium.</title>
        <authorList>
            <person name="Lugli G.A."/>
            <person name="Duranti S."/>
            <person name="Milani C."/>
        </authorList>
    </citation>
    <scope>NUCLEOTIDE SEQUENCE [LARGE SCALE GENOMIC DNA]</scope>
    <source>
        <strain evidence="5 6">2033B</strain>
    </source>
</reference>
<dbReference type="PANTHER" id="PTHR30146:SF153">
    <property type="entry name" value="LACTOSE OPERON REPRESSOR"/>
    <property type="match status" value="1"/>
</dbReference>
<gene>
    <name evidence="5" type="ORF">D2E24_1850</name>
</gene>
<dbReference type="OrthoDB" id="3227375at2"/>
<dbReference type="RefSeq" id="WP_125969099.1">
    <property type="nucleotide sequence ID" value="NZ_QXGK01000025.1"/>
</dbReference>
<dbReference type="Gene3D" id="1.10.260.40">
    <property type="entry name" value="lambda repressor-like DNA-binding domains"/>
    <property type="match status" value="1"/>
</dbReference>
<keyword evidence="2" id="KW-0238">DNA-binding</keyword>
<dbReference type="EMBL" id="QXGK01000025">
    <property type="protein sequence ID" value="RSX51823.1"/>
    <property type="molecule type" value="Genomic_DNA"/>
</dbReference>
<dbReference type="PANTHER" id="PTHR30146">
    <property type="entry name" value="LACI-RELATED TRANSCRIPTIONAL REPRESSOR"/>
    <property type="match status" value="1"/>
</dbReference>
<dbReference type="GO" id="GO:0003700">
    <property type="term" value="F:DNA-binding transcription factor activity"/>
    <property type="evidence" value="ECO:0007669"/>
    <property type="project" value="TreeGrafter"/>
</dbReference>
<evidence type="ECO:0000313" key="6">
    <source>
        <dbReference type="Proteomes" id="UP000287470"/>
    </source>
</evidence>
<dbReference type="InterPro" id="IPR046335">
    <property type="entry name" value="LacI/GalR-like_sensor"/>
</dbReference>
<keyword evidence="6" id="KW-1185">Reference proteome</keyword>
<dbReference type="Pfam" id="PF13377">
    <property type="entry name" value="Peripla_BP_3"/>
    <property type="match status" value="1"/>
</dbReference>
<keyword evidence="1" id="KW-0805">Transcription regulation</keyword>
<keyword evidence="3" id="KW-0804">Transcription</keyword>
<dbReference type="Gene3D" id="3.40.50.2300">
    <property type="match status" value="2"/>
</dbReference>
<dbReference type="SMART" id="SM00354">
    <property type="entry name" value="HTH_LACI"/>
    <property type="match status" value="1"/>
</dbReference>
<dbReference type="InterPro" id="IPR000843">
    <property type="entry name" value="HTH_LacI"/>
</dbReference>
<protein>
    <submittedName>
        <fullName evidence="5">Transcriptional regulator, LacI family</fullName>
    </submittedName>
</protein>
<evidence type="ECO:0000313" key="5">
    <source>
        <dbReference type="EMBL" id="RSX51823.1"/>
    </source>
</evidence>
<dbReference type="SUPFAM" id="SSF47413">
    <property type="entry name" value="lambda repressor-like DNA-binding domains"/>
    <property type="match status" value="1"/>
</dbReference>
<comment type="caution">
    <text evidence="5">The sequence shown here is derived from an EMBL/GenBank/DDBJ whole genome shotgun (WGS) entry which is preliminary data.</text>
</comment>
<proteinExistence type="predicted"/>
<evidence type="ECO:0000259" key="4">
    <source>
        <dbReference type="PROSITE" id="PS50932"/>
    </source>
</evidence>
<sequence>MDDHSAASRLQTRRPKIAEIAQIAGTSPATVSKVINGYGSVADTTRARIEEVLSSLNYSKKPVKHIKSRNIALLIDRLDQPWVTAMFSGAMRYANCNGLNLVIVARRDDHGVLLPDYLQSLRRAKPLAVVSNTVDLTDQERELFASIHTNYAIIDYRGNAASSGLEVRLDNWTGGLEVGRHLIGLGHRRIAIMAGPRDMTCFQARADGCRAAMGEASIDMDPELVCQADSWSELARLETLRLLALPNPPTALFATCDTQVVGIYDAAHQMGVSVPGDLSVVGFDDNEYLWHASTPLTTVRLPYADMTDRAFQLILESEEDSDSSLKVLVPPELIVRDSTGPARR</sequence>
<dbReference type="Proteomes" id="UP000287470">
    <property type="component" value="Unassembled WGS sequence"/>
</dbReference>
<accession>A0A430FG29</accession>
<dbReference type="InterPro" id="IPR010982">
    <property type="entry name" value="Lambda_DNA-bd_dom_sf"/>
</dbReference>
<dbReference type="InterPro" id="IPR028082">
    <property type="entry name" value="Peripla_BP_I"/>
</dbReference>
<dbReference type="AlphaFoldDB" id="A0A430FG29"/>
<dbReference type="Pfam" id="PF00356">
    <property type="entry name" value="LacI"/>
    <property type="match status" value="1"/>
</dbReference>
<name>A0A430FG29_9BIFI</name>
<dbReference type="CDD" id="cd01392">
    <property type="entry name" value="HTH_LacI"/>
    <property type="match status" value="1"/>
</dbReference>
<organism evidence="5 6">
    <name type="scientific">Bifidobacterium samirii</name>
    <dbReference type="NCBI Taxonomy" id="2306974"/>
    <lineage>
        <taxon>Bacteria</taxon>
        <taxon>Bacillati</taxon>
        <taxon>Actinomycetota</taxon>
        <taxon>Actinomycetes</taxon>
        <taxon>Bifidobacteriales</taxon>
        <taxon>Bifidobacteriaceae</taxon>
        <taxon>Bifidobacterium</taxon>
    </lineage>
</organism>
<evidence type="ECO:0000256" key="3">
    <source>
        <dbReference type="ARBA" id="ARBA00023163"/>
    </source>
</evidence>
<dbReference type="GO" id="GO:0000976">
    <property type="term" value="F:transcription cis-regulatory region binding"/>
    <property type="evidence" value="ECO:0007669"/>
    <property type="project" value="TreeGrafter"/>
</dbReference>
<feature type="domain" description="HTH lacI-type" evidence="4">
    <location>
        <begin position="15"/>
        <end position="69"/>
    </location>
</feature>
<evidence type="ECO:0000256" key="1">
    <source>
        <dbReference type="ARBA" id="ARBA00023015"/>
    </source>
</evidence>
<dbReference type="SUPFAM" id="SSF53822">
    <property type="entry name" value="Periplasmic binding protein-like I"/>
    <property type="match status" value="1"/>
</dbReference>
<dbReference type="PROSITE" id="PS50932">
    <property type="entry name" value="HTH_LACI_2"/>
    <property type="match status" value="1"/>
</dbReference>